<keyword evidence="10" id="KW-1133">Transmembrane helix</keyword>
<evidence type="ECO:0000259" key="12">
    <source>
        <dbReference type="PROSITE" id="PS50109"/>
    </source>
</evidence>
<dbReference type="EC" id="2.7.13.3" evidence="2"/>
<evidence type="ECO:0000256" key="8">
    <source>
        <dbReference type="ARBA" id="ARBA00024867"/>
    </source>
</evidence>
<dbReference type="Pfam" id="PF00072">
    <property type="entry name" value="Response_reg"/>
    <property type="match status" value="1"/>
</dbReference>
<dbReference type="CDD" id="cd00082">
    <property type="entry name" value="HisKA"/>
    <property type="match status" value="1"/>
</dbReference>
<dbReference type="InterPro" id="IPR004358">
    <property type="entry name" value="Sig_transdc_His_kin-like_C"/>
</dbReference>
<dbReference type="EMBL" id="JAJCIS010000025">
    <property type="protein sequence ID" value="MCB7389417.1"/>
    <property type="molecule type" value="Genomic_DNA"/>
</dbReference>
<keyword evidence="4 9" id="KW-0597">Phosphoprotein</keyword>
<keyword evidence="10" id="KW-0812">Transmembrane</keyword>
<evidence type="ECO:0000256" key="1">
    <source>
        <dbReference type="ARBA" id="ARBA00000085"/>
    </source>
</evidence>
<comment type="function">
    <text evidence="8">May play the central regulatory role in sporulation. It may be an element of the effector pathway responsible for the activation of sporulation genes in response to nutritional stress. Spo0A may act in concert with spo0H (a sigma factor) to control the expression of some genes that are critical to the sporulation process.</text>
</comment>
<dbReference type="InterPro" id="IPR005467">
    <property type="entry name" value="His_kinase_dom"/>
</dbReference>
<dbReference type="Gene3D" id="3.40.50.2300">
    <property type="match status" value="1"/>
</dbReference>
<dbReference type="SMART" id="SM00388">
    <property type="entry name" value="HisKA"/>
    <property type="match status" value="1"/>
</dbReference>
<organism evidence="14 15">
    <name type="scientific">Bariatricus massiliensis</name>
    <dbReference type="NCBI Taxonomy" id="1745713"/>
    <lineage>
        <taxon>Bacteria</taxon>
        <taxon>Bacillati</taxon>
        <taxon>Bacillota</taxon>
        <taxon>Clostridia</taxon>
        <taxon>Lachnospirales</taxon>
        <taxon>Lachnospiraceae</taxon>
        <taxon>Bariatricus</taxon>
    </lineage>
</organism>
<dbReference type="InterPro" id="IPR036890">
    <property type="entry name" value="HATPase_C_sf"/>
</dbReference>
<dbReference type="PANTHER" id="PTHR43047:SF72">
    <property type="entry name" value="OSMOSENSING HISTIDINE PROTEIN KINASE SLN1"/>
    <property type="match status" value="1"/>
</dbReference>
<feature type="modified residue" description="4-aspartylphosphate" evidence="9">
    <location>
        <position position="874"/>
    </location>
</feature>
<keyword evidence="10" id="KW-0472">Membrane</keyword>
<dbReference type="SUPFAM" id="SSF55874">
    <property type="entry name" value="ATPase domain of HSP90 chaperone/DNA topoisomerase II/histidine kinase"/>
    <property type="match status" value="1"/>
</dbReference>
<evidence type="ECO:0000256" key="5">
    <source>
        <dbReference type="ARBA" id="ARBA00022679"/>
    </source>
</evidence>
<dbReference type="SMART" id="SM00387">
    <property type="entry name" value="HATPase_c"/>
    <property type="match status" value="1"/>
</dbReference>
<dbReference type="SMART" id="SM00448">
    <property type="entry name" value="REC"/>
    <property type="match status" value="1"/>
</dbReference>
<dbReference type="Gene3D" id="1.10.287.130">
    <property type="match status" value="1"/>
</dbReference>
<feature type="signal peptide" evidence="11">
    <location>
        <begin position="1"/>
        <end position="28"/>
    </location>
</feature>
<dbReference type="Gene3D" id="3.30.565.10">
    <property type="entry name" value="Histidine kinase-like ATPase, C-terminal domain"/>
    <property type="match status" value="1"/>
</dbReference>
<dbReference type="SUPFAM" id="SSF52172">
    <property type="entry name" value="CheY-like"/>
    <property type="match status" value="1"/>
</dbReference>
<keyword evidence="6" id="KW-0418">Kinase</keyword>
<evidence type="ECO:0000256" key="7">
    <source>
        <dbReference type="ARBA" id="ARBA00023012"/>
    </source>
</evidence>
<dbReference type="PROSITE" id="PS50110">
    <property type="entry name" value="RESPONSE_REGULATORY"/>
    <property type="match status" value="1"/>
</dbReference>
<evidence type="ECO:0000256" key="11">
    <source>
        <dbReference type="SAM" id="SignalP"/>
    </source>
</evidence>
<dbReference type="InterPro" id="IPR003661">
    <property type="entry name" value="HisK_dim/P_dom"/>
</dbReference>
<dbReference type="InterPro" id="IPR036097">
    <property type="entry name" value="HisK_dim/P_sf"/>
</dbReference>
<dbReference type="SUPFAM" id="SSF53850">
    <property type="entry name" value="Periplasmic binding protein-like II"/>
    <property type="match status" value="2"/>
</dbReference>
<feature type="domain" description="Histidine kinase" evidence="12">
    <location>
        <begin position="574"/>
        <end position="794"/>
    </location>
</feature>
<dbReference type="PRINTS" id="PR00344">
    <property type="entry name" value="BCTRLSENSOR"/>
</dbReference>
<comment type="caution">
    <text evidence="14">The sequence shown here is derived from an EMBL/GenBank/DDBJ whole genome shotgun (WGS) entry which is preliminary data.</text>
</comment>
<dbReference type="InterPro" id="IPR003594">
    <property type="entry name" value="HATPase_dom"/>
</dbReference>
<dbReference type="PANTHER" id="PTHR43047">
    <property type="entry name" value="TWO-COMPONENT HISTIDINE PROTEIN KINASE"/>
    <property type="match status" value="1"/>
</dbReference>
<dbReference type="CDD" id="cd17546">
    <property type="entry name" value="REC_hyHK_CKI1_RcsC-like"/>
    <property type="match status" value="1"/>
</dbReference>
<keyword evidence="15" id="KW-1185">Reference proteome</keyword>
<evidence type="ECO:0000256" key="2">
    <source>
        <dbReference type="ARBA" id="ARBA00012438"/>
    </source>
</evidence>
<dbReference type="InterPro" id="IPR011006">
    <property type="entry name" value="CheY-like_superfamily"/>
</dbReference>
<dbReference type="Proteomes" id="UP001299546">
    <property type="component" value="Unassembled WGS sequence"/>
</dbReference>
<accession>A0ABS8DMU7</accession>
<feature type="chain" id="PRO_5047488692" description="Stage 0 sporulation protein A homolog" evidence="11">
    <location>
        <begin position="29"/>
        <end position="940"/>
    </location>
</feature>
<gene>
    <name evidence="14" type="ORF">LIZ65_19230</name>
</gene>
<dbReference type="RefSeq" id="WP_066735075.1">
    <property type="nucleotide sequence ID" value="NZ_JAJCIQ010000024.1"/>
</dbReference>
<sequence>MRVVRFKISFIILTVLMCAASVGLPSQAKERRKVTVLFPAEEDSLLYGVNDDGTPTGMMSEYFDALEKCTGWDMEYVTGDMDELYAKFLAGEIDIMGTAAYTEELVPYVDYPLIASGANYTALAAKDDTKDIVTGDITSINNKTVAVTQRQQQSGKVDELLAFCNENGALVNIKVYDSHQEYYTAVENGEADLMMVGSMAIPSNLREILCFGEQPYYTVVSKGREEILNELNTALYTMHRMTADYGNTLYRKYFSMESMDLAFAFTEEEKKYLSEKKTLKAAVTRQFTGKEKIDGQTEYSGFMIDVAQRFGEYIGVDIEFVLVDGQAGAQKALAEGEADFAPAFLTLQGNTSPEKITLIPYTNVKKVMVANLEDETEDRILAATGAELEGINKGGIALGGYDEVLPCNSLEDCIDQVYEGKADATYMDMFSAQYYVITKGYSNLTVLLNGENCGELNIGVAKNCDAELLTIMEKVKMYTDEDEISQVILQNVINQKSQITVKDFFRQHMAAIIIVACVALCFIISCIYWVIYSRMKRRSAEAAVREREENEKRLSIALTKANAATVAKSRFLSNVSHEMRTPLNGIMGMLTLLESDEMSEQAGEHLNQAQIAAEHLMTLVSDVLDMSKIETNESRLNKEIFDIHSLLEQTQAILQMRLKEKKIRLDIKDESPVQKIWGDAPKVRQILLNIVGNSIKFLQVEGIIGIEVRRLPDRGDRKLWYEFVCWDNGPGISDEYMEHIFQPFTRAKEAEENQIRGTGLGLSIVKGLVDLFGGTIEVAGTEGVCFHIQLPFEEIPENIQPKVDKSPSLTLGKEENTAAGKHVLVAEDNELNLQIMVEFLKILEVTAESARDGEEAVKKYVEHPAGYYDAILMDIQMPKCNGYMAAELIRKSQKEDAQTIPIIATTANAFTEDIEKSKAAGMNGHLAKPLNIEMLKKVLS</sequence>
<proteinExistence type="predicted"/>
<dbReference type="PROSITE" id="PS50109">
    <property type="entry name" value="HIS_KIN"/>
    <property type="match status" value="1"/>
</dbReference>
<dbReference type="Pfam" id="PF02518">
    <property type="entry name" value="HATPase_c"/>
    <property type="match status" value="1"/>
</dbReference>
<dbReference type="InterPro" id="IPR001789">
    <property type="entry name" value="Sig_transdc_resp-reg_receiver"/>
</dbReference>
<dbReference type="Pfam" id="PF00512">
    <property type="entry name" value="HisKA"/>
    <property type="match status" value="1"/>
</dbReference>
<dbReference type="SUPFAM" id="SSF47384">
    <property type="entry name" value="Homodimeric domain of signal transducing histidine kinase"/>
    <property type="match status" value="1"/>
</dbReference>
<dbReference type="Pfam" id="PF00497">
    <property type="entry name" value="SBP_bac_3"/>
    <property type="match status" value="1"/>
</dbReference>
<evidence type="ECO:0000256" key="3">
    <source>
        <dbReference type="ARBA" id="ARBA00018672"/>
    </source>
</evidence>
<dbReference type="InterPro" id="IPR001638">
    <property type="entry name" value="Solute-binding_3/MltF_N"/>
</dbReference>
<feature type="domain" description="Response regulatory" evidence="13">
    <location>
        <begin position="822"/>
        <end position="940"/>
    </location>
</feature>
<name>A0ABS8DMU7_9FIRM</name>
<keyword evidence="5" id="KW-0808">Transferase</keyword>
<evidence type="ECO:0000256" key="10">
    <source>
        <dbReference type="SAM" id="Phobius"/>
    </source>
</evidence>
<evidence type="ECO:0000256" key="6">
    <source>
        <dbReference type="ARBA" id="ARBA00022777"/>
    </source>
</evidence>
<evidence type="ECO:0000256" key="9">
    <source>
        <dbReference type="PROSITE-ProRule" id="PRU00169"/>
    </source>
</evidence>
<keyword evidence="7" id="KW-0902">Two-component regulatory system</keyword>
<feature type="transmembrane region" description="Helical" evidence="10">
    <location>
        <begin position="509"/>
        <end position="531"/>
    </location>
</feature>
<evidence type="ECO:0000313" key="14">
    <source>
        <dbReference type="EMBL" id="MCB7389417.1"/>
    </source>
</evidence>
<comment type="catalytic activity">
    <reaction evidence="1">
        <text>ATP + protein L-histidine = ADP + protein N-phospho-L-histidine.</text>
        <dbReference type="EC" id="2.7.13.3"/>
    </reaction>
</comment>
<reference evidence="14 15" key="1">
    <citation type="submission" date="2021-10" db="EMBL/GenBank/DDBJ databases">
        <title>Collection of gut derived symbiotic bacterial strains cultured from healthy donors.</title>
        <authorList>
            <person name="Lin H."/>
            <person name="Littmann E."/>
            <person name="Kohout C."/>
            <person name="Pamer E.G."/>
        </authorList>
    </citation>
    <scope>NUCLEOTIDE SEQUENCE [LARGE SCALE GENOMIC DNA]</scope>
    <source>
        <strain evidence="14 15">DFI.1.165</strain>
    </source>
</reference>
<evidence type="ECO:0000256" key="4">
    <source>
        <dbReference type="ARBA" id="ARBA00022553"/>
    </source>
</evidence>
<keyword evidence="11" id="KW-0732">Signal</keyword>
<protein>
    <recommendedName>
        <fullName evidence="3">Stage 0 sporulation protein A homolog</fullName>
        <ecNumber evidence="2">2.7.13.3</ecNumber>
    </recommendedName>
</protein>
<dbReference type="Gene3D" id="3.40.190.10">
    <property type="entry name" value="Periplasmic binding protein-like II"/>
    <property type="match status" value="4"/>
</dbReference>
<evidence type="ECO:0000259" key="13">
    <source>
        <dbReference type="PROSITE" id="PS50110"/>
    </source>
</evidence>
<dbReference type="SMART" id="SM00062">
    <property type="entry name" value="PBPb"/>
    <property type="match status" value="1"/>
</dbReference>
<evidence type="ECO:0000313" key="15">
    <source>
        <dbReference type="Proteomes" id="UP001299546"/>
    </source>
</evidence>